<dbReference type="OrthoDB" id="9890914at2"/>
<evidence type="ECO:0000313" key="3">
    <source>
        <dbReference type="Proteomes" id="UP000191116"/>
    </source>
</evidence>
<reference evidence="1 4" key="2">
    <citation type="submission" date="2024-01" db="EMBL/GenBank/DDBJ databases">
        <title>Active colonisers of the gastrointestinal tract of Atlantic salmon farmed in a warm water region.</title>
        <authorList>
            <person name="Bowman J.P."/>
        </authorList>
    </citation>
    <scope>NUCLEOTIDE SEQUENCE [LARGE SCALE GENOMIC DNA]</scope>
    <source>
        <strain evidence="1 4">S3MW1</strain>
    </source>
</reference>
<gene>
    <name evidence="2" type="ORF">CZ814_02444</name>
    <name evidence="1" type="ORF">VXS06_06145</name>
</gene>
<dbReference type="EMBL" id="JAYXUG010000003">
    <property type="protein sequence ID" value="MEC6831348.1"/>
    <property type="molecule type" value="Genomic_DNA"/>
</dbReference>
<reference evidence="2 3" key="1">
    <citation type="submission" date="2017-02" db="EMBL/GenBank/DDBJ databases">
        <authorList>
            <person name="Peterson S.W."/>
        </authorList>
    </citation>
    <scope>NUCLEOTIDE SEQUENCE [LARGE SCALE GENOMIC DNA]</scope>
    <source>
        <strain evidence="2 3">CECT 9189</strain>
    </source>
</reference>
<evidence type="ECO:0000313" key="1">
    <source>
        <dbReference type="EMBL" id="MEC6831348.1"/>
    </source>
</evidence>
<evidence type="ECO:0000313" key="2">
    <source>
        <dbReference type="EMBL" id="SKA43363.1"/>
    </source>
</evidence>
<dbReference type="EMBL" id="FUWP01000013">
    <property type="protein sequence ID" value="SKA43363.1"/>
    <property type="molecule type" value="Genomic_DNA"/>
</dbReference>
<protein>
    <submittedName>
        <fullName evidence="2">Uncharacterized protein</fullName>
    </submittedName>
</protein>
<name>A0A1T4TS63_9GAMM</name>
<keyword evidence="4" id="KW-1185">Reference proteome</keyword>
<organism evidence="2 3">
    <name type="scientific">Photobacterium toruni</name>
    <dbReference type="NCBI Taxonomy" id="1935446"/>
    <lineage>
        <taxon>Bacteria</taxon>
        <taxon>Pseudomonadati</taxon>
        <taxon>Pseudomonadota</taxon>
        <taxon>Gammaproteobacteria</taxon>
        <taxon>Vibrionales</taxon>
        <taxon>Vibrionaceae</taxon>
        <taxon>Photobacterium</taxon>
    </lineage>
</organism>
<dbReference type="AlphaFoldDB" id="A0A1T4TS63"/>
<evidence type="ECO:0000313" key="4">
    <source>
        <dbReference type="Proteomes" id="UP001306119"/>
    </source>
</evidence>
<dbReference type="Proteomes" id="UP000191116">
    <property type="component" value="Unassembled WGS sequence"/>
</dbReference>
<accession>A0A1T4TS63</accession>
<proteinExistence type="predicted"/>
<dbReference type="Proteomes" id="UP001306119">
    <property type="component" value="Unassembled WGS sequence"/>
</dbReference>
<dbReference type="RefSeq" id="WP_080175216.1">
    <property type="nucleotide sequence ID" value="NZ_AP024854.1"/>
</dbReference>
<sequence>MTQLLNNEKHELIELLDQAEHTGLITYKQNDSLTTESSYFTINKGNYFIKVRLSDHGEHCHHTRPQINIYIFEDQHSVNKYLSFFTENDDVDNFNSAIKRIHRYIYGT</sequence>